<proteinExistence type="predicted"/>
<evidence type="ECO:0000313" key="1">
    <source>
        <dbReference type="EMBL" id="CAH0367963.1"/>
    </source>
</evidence>
<gene>
    <name evidence="1" type="ORF">PECAL_2P10090</name>
</gene>
<dbReference type="EMBL" id="CAKKNE010000002">
    <property type="protein sequence ID" value="CAH0367963.1"/>
    <property type="molecule type" value="Genomic_DNA"/>
</dbReference>
<reference evidence="1" key="1">
    <citation type="submission" date="2021-11" db="EMBL/GenBank/DDBJ databases">
        <authorList>
            <consortium name="Genoscope - CEA"/>
            <person name="William W."/>
        </authorList>
    </citation>
    <scope>NUCLEOTIDE SEQUENCE</scope>
</reference>
<organism evidence="1 2">
    <name type="scientific">Pelagomonas calceolata</name>
    <dbReference type="NCBI Taxonomy" id="35677"/>
    <lineage>
        <taxon>Eukaryota</taxon>
        <taxon>Sar</taxon>
        <taxon>Stramenopiles</taxon>
        <taxon>Ochrophyta</taxon>
        <taxon>Pelagophyceae</taxon>
        <taxon>Pelagomonadales</taxon>
        <taxon>Pelagomonadaceae</taxon>
        <taxon>Pelagomonas</taxon>
    </lineage>
</organism>
<protein>
    <submittedName>
        <fullName evidence="1">Uncharacterized protein</fullName>
    </submittedName>
</protein>
<keyword evidence="2" id="KW-1185">Reference proteome</keyword>
<evidence type="ECO:0000313" key="2">
    <source>
        <dbReference type="Proteomes" id="UP000789595"/>
    </source>
</evidence>
<sequence length="100" mass="11312">VGERNVRDAVVTLCGVFVICACVRRTRGAWSRWVVRSTRAQLPAARRPWRRVRRRCNFFASSLCDCRLRCSARCCDATRLEVATHAHSSASACVDSADRR</sequence>
<accession>A0A8J2SA31</accession>
<dbReference type="Proteomes" id="UP000789595">
    <property type="component" value="Unassembled WGS sequence"/>
</dbReference>
<comment type="caution">
    <text evidence="1">The sequence shown here is derived from an EMBL/GenBank/DDBJ whole genome shotgun (WGS) entry which is preliminary data.</text>
</comment>
<name>A0A8J2SA31_9STRA</name>
<feature type="non-terminal residue" evidence="1">
    <location>
        <position position="1"/>
    </location>
</feature>
<dbReference type="AlphaFoldDB" id="A0A8J2SA31"/>